<dbReference type="InterPro" id="IPR021316">
    <property type="entry name" value="DUF2913"/>
</dbReference>
<comment type="caution">
    <text evidence="1">The sequence shown here is derived from an EMBL/GenBank/DDBJ whole genome shotgun (WGS) entry which is preliminary data.</text>
</comment>
<sequence>MSKYPSHQLLKSTFENALLHLYFKVSSSRGFVNEKQRNKIIIDFFKTRIKQDRYQPIKKKLKTVCLMKDKFGSIEKHLERILTQKSTIDRKSDIDNLYLLLELFEKVGLDTKLVEETPIQEVDVVYLDRRHIDNCFDNDNRLIAPISLFIHTNELNKFTQCLTEQFYFKFEQHHMNQELGNYHYQLHPI</sequence>
<organism evidence="1 2">
    <name type="scientific">Vibrio crassostreae</name>
    <dbReference type="NCBI Taxonomy" id="246167"/>
    <lineage>
        <taxon>Bacteria</taxon>
        <taxon>Pseudomonadati</taxon>
        <taxon>Pseudomonadota</taxon>
        <taxon>Gammaproteobacteria</taxon>
        <taxon>Vibrionales</taxon>
        <taxon>Vibrionaceae</taxon>
        <taxon>Vibrio</taxon>
    </lineage>
</organism>
<dbReference type="EMBL" id="CCJX01000029">
    <property type="protein sequence ID" value="CDS96141.1"/>
    <property type="molecule type" value="Genomic_DNA"/>
</dbReference>
<protein>
    <recommendedName>
        <fullName evidence="3">DUF2913 family protein</fullName>
    </recommendedName>
</protein>
<evidence type="ECO:0008006" key="3">
    <source>
        <dbReference type="Google" id="ProtNLM"/>
    </source>
</evidence>
<keyword evidence="2" id="KW-1185">Reference proteome</keyword>
<dbReference type="RefSeq" id="WP_048660697.1">
    <property type="nucleotide sequence ID" value="NZ_CAWMAA010000063.1"/>
</dbReference>
<evidence type="ECO:0000313" key="2">
    <source>
        <dbReference type="Proteomes" id="UP000049077"/>
    </source>
</evidence>
<reference evidence="1 2" key="1">
    <citation type="submission" date="2014-06" db="EMBL/GenBank/DDBJ databases">
        <authorList>
            <person name="Le Roux F."/>
        </authorList>
    </citation>
    <scope>NUCLEOTIDE SEQUENCE [LARGE SCALE GENOMIC DNA]</scope>
    <source>
        <strain evidence="1 2">J5-4</strain>
    </source>
</reference>
<gene>
    <name evidence="1" type="ORF">VCR4J5_1240025</name>
</gene>
<evidence type="ECO:0000313" key="1">
    <source>
        <dbReference type="EMBL" id="CDS96141.1"/>
    </source>
</evidence>
<dbReference type="Proteomes" id="UP000049077">
    <property type="component" value="Unassembled WGS sequence"/>
</dbReference>
<accession>A0ABP1WM48</accession>
<proteinExistence type="predicted"/>
<dbReference type="Pfam" id="PF11140">
    <property type="entry name" value="DUF2913"/>
    <property type="match status" value="1"/>
</dbReference>
<name>A0ABP1WM48_9VIBR</name>